<dbReference type="SUPFAM" id="SSF53474">
    <property type="entry name" value="alpha/beta-Hydrolases"/>
    <property type="match status" value="1"/>
</dbReference>
<dbReference type="InterPro" id="IPR016292">
    <property type="entry name" value="Epoxide_hydrolase"/>
</dbReference>
<organism evidence="4 5">
    <name type="scientific">Cladobotryum mycophilum</name>
    <dbReference type="NCBI Taxonomy" id="491253"/>
    <lineage>
        <taxon>Eukaryota</taxon>
        <taxon>Fungi</taxon>
        <taxon>Dikarya</taxon>
        <taxon>Ascomycota</taxon>
        <taxon>Pezizomycotina</taxon>
        <taxon>Sordariomycetes</taxon>
        <taxon>Hypocreomycetidae</taxon>
        <taxon>Hypocreales</taxon>
        <taxon>Hypocreaceae</taxon>
        <taxon>Cladobotryum</taxon>
    </lineage>
</organism>
<keyword evidence="5" id="KW-1185">Reference proteome</keyword>
<dbReference type="PRINTS" id="PR00412">
    <property type="entry name" value="EPOXHYDRLASE"/>
</dbReference>
<dbReference type="PIRSF" id="PIRSF001112">
    <property type="entry name" value="Epoxide_hydrolase"/>
    <property type="match status" value="1"/>
</dbReference>
<dbReference type="Proteomes" id="UP001338125">
    <property type="component" value="Unassembled WGS sequence"/>
</dbReference>
<feature type="domain" description="Epoxide hydrolase N-terminal" evidence="3">
    <location>
        <begin position="18"/>
        <end position="131"/>
    </location>
</feature>
<dbReference type="InterPro" id="IPR010497">
    <property type="entry name" value="Epoxide_hydro_N"/>
</dbReference>
<evidence type="ECO:0000259" key="3">
    <source>
        <dbReference type="Pfam" id="PF06441"/>
    </source>
</evidence>
<accession>A0ABR0S9G1</accession>
<name>A0ABR0S9G1_9HYPO</name>
<keyword evidence="2 4" id="KW-0378">Hydrolase</keyword>
<dbReference type="GO" id="GO:0016787">
    <property type="term" value="F:hydrolase activity"/>
    <property type="evidence" value="ECO:0007669"/>
    <property type="project" value="UniProtKB-KW"/>
</dbReference>
<comment type="caution">
    <text evidence="4">The sequence shown here is derived from an EMBL/GenBank/DDBJ whole genome shotgun (WGS) entry which is preliminary data.</text>
</comment>
<proteinExistence type="inferred from homology"/>
<evidence type="ECO:0000313" key="5">
    <source>
        <dbReference type="Proteomes" id="UP001338125"/>
    </source>
</evidence>
<dbReference type="InterPro" id="IPR000639">
    <property type="entry name" value="Epox_hydrolase-like"/>
</dbReference>
<dbReference type="PANTHER" id="PTHR21661:SF39">
    <property type="entry name" value="HYDROLASE, PUTATIVE (AFU_ORTHOLOGUE AFUA_3G08960)-RELATED"/>
    <property type="match status" value="1"/>
</dbReference>
<dbReference type="PANTHER" id="PTHR21661">
    <property type="entry name" value="EPOXIDE HYDROLASE 1-RELATED"/>
    <property type="match status" value="1"/>
</dbReference>
<comment type="similarity">
    <text evidence="1">Belongs to the peptidase S33 family.</text>
</comment>
<evidence type="ECO:0000256" key="2">
    <source>
        <dbReference type="ARBA" id="ARBA00022801"/>
    </source>
</evidence>
<evidence type="ECO:0000256" key="1">
    <source>
        <dbReference type="ARBA" id="ARBA00010088"/>
    </source>
</evidence>
<gene>
    <name evidence="4" type="ORF">PT974_12569</name>
</gene>
<dbReference type="Pfam" id="PF06441">
    <property type="entry name" value="EHN"/>
    <property type="match status" value="1"/>
</dbReference>
<dbReference type="Gene3D" id="3.40.50.1820">
    <property type="entry name" value="alpha/beta hydrolase"/>
    <property type="match status" value="1"/>
</dbReference>
<reference evidence="4 5" key="1">
    <citation type="submission" date="2024-01" db="EMBL/GenBank/DDBJ databases">
        <title>Complete genome of Cladobotryum mycophilum ATHUM6906.</title>
        <authorList>
            <person name="Christinaki A.C."/>
            <person name="Myridakis A.I."/>
            <person name="Kouvelis V.N."/>
        </authorList>
    </citation>
    <scope>NUCLEOTIDE SEQUENCE [LARGE SCALE GENOMIC DNA]</scope>
    <source>
        <strain evidence="4 5">ATHUM6906</strain>
    </source>
</reference>
<dbReference type="InterPro" id="IPR029058">
    <property type="entry name" value="AB_hydrolase_fold"/>
</dbReference>
<evidence type="ECO:0000313" key="4">
    <source>
        <dbReference type="EMBL" id="KAK5988415.1"/>
    </source>
</evidence>
<sequence length="403" mass="45093">MPAASEFATLPEGVKVTPRPFKISVVEDKLQSLKVLVQHGHIAPPTYENSQEDGKFGVSRSWIIKARDYWLNTFDWRAIEARLNGFPHFVSPIKDDDGKVYDIHFVALFSKRKDAVPLLALHGWPGSFLEFLPTLTLLTEKYTPDDLPYHVIVPSLPGYAFSTGAPLDKDFGQTDIARLMNALMLSLGLTSYVVQGGDVGSRVARILAPAYSSCIGIHQNIIRPNPPTDGAGVIEDYEAEGLQRAQAFGTTGMAYAFEQATRPSTIGLALQSSPLALLPWIAEKFLQWSDEPHPSMEAIVESVSLYWLTDTYARCIYMYREYLPTDTAHDSNPEQYIRGKAFGYSLFPKELASFPRSWIETTGDLVYYKRHDGGGHFAALERPKEFLEDMEEFIALAKEMANK</sequence>
<protein>
    <submittedName>
        <fullName evidence="4">Epoxide hydrolase</fullName>
    </submittedName>
</protein>
<dbReference type="EMBL" id="JAVFKD010000016">
    <property type="protein sequence ID" value="KAK5988415.1"/>
    <property type="molecule type" value="Genomic_DNA"/>
</dbReference>